<keyword evidence="1" id="KW-1133">Transmembrane helix</keyword>
<evidence type="ECO:0000313" key="2">
    <source>
        <dbReference type="EMBL" id="HGY40443.1"/>
    </source>
</evidence>
<keyword evidence="1" id="KW-0812">Transmembrane</keyword>
<dbReference type="EMBL" id="DTIY01000096">
    <property type="protein sequence ID" value="HGY40443.1"/>
    <property type="molecule type" value="Genomic_DNA"/>
</dbReference>
<accession>A0A7V4WMH9</accession>
<comment type="caution">
    <text evidence="2">The sequence shown here is derived from an EMBL/GenBank/DDBJ whole genome shotgun (WGS) entry which is preliminary data.</text>
</comment>
<feature type="transmembrane region" description="Helical" evidence="1">
    <location>
        <begin position="30"/>
        <end position="48"/>
    </location>
</feature>
<sequence length="93" mass="10326">MGYPFACCAKTRRPRHPDESQIVAPVWGNHFIPIIVATAAVLVALLVLRTSTSLILPMQKHHTRETASLKQSTRCPLPRMTQKLQELVGQLGV</sequence>
<evidence type="ECO:0000256" key="1">
    <source>
        <dbReference type="SAM" id="Phobius"/>
    </source>
</evidence>
<organism evidence="2">
    <name type="scientific">Candidatus Caldatribacterium saccharofermentans</name>
    <dbReference type="NCBI Taxonomy" id="1454753"/>
    <lineage>
        <taxon>Bacteria</taxon>
        <taxon>Pseudomonadati</taxon>
        <taxon>Atribacterota</taxon>
        <taxon>Atribacteria</taxon>
        <taxon>Atribacterales</taxon>
        <taxon>Candidatus Caldatribacteriaceae</taxon>
        <taxon>Candidatus Caldatribacterium</taxon>
    </lineage>
</organism>
<reference evidence="2" key="1">
    <citation type="journal article" date="2020" name="mSystems">
        <title>Genome- and Community-Level Interaction Insights into Carbon Utilization and Element Cycling Functions of Hydrothermarchaeota in Hydrothermal Sediment.</title>
        <authorList>
            <person name="Zhou Z."/>
            <person name="Liu Y."/>
            <person name="Xu W."/>
            <person name="Pan J."/>
            <person name="Luo Z.H."/>
            <person name="Li M."/>
        </authorList>
    </citation>
    <scope>NUCLEOTIDE SEQUENCE [LARGE SCALE GENOMIC DNA]</scope>
    <source>
        <strain evidence="2">SpSt-82</strain>
    </source>
</reference>
<gene>
    <name evidence="2" type="ORF">ENW11_11665</name>
</gene>
<dbReference type="AlphaFoldDB" id="A0A7V4WMH9"/>
<proteinExistence type="predicted"/>
<protein>
    <submittedName>
        <fullName evidence="2">Uncharacterized protein</fullName>
    </submittedName>
</protein>
<name>A0A7V4WMH9_9BACT</name>
<keyword evidence="1" id="KW-0472">Membrane</keyword>